<dbReference type="Gene3D" id="1.25.40.10">
    <property type="entry name" value="Tetratricopeptide repeat domain"/>
    <property type="match status" value="1"/>
</dbReference>
<gene>
    <name evidence="6" type="ORF">ACFFH7_08130</name>
</gene>
<organism evidence="6 7">
    <name type="scientific">Kutzneria chonburiensis</name>
    <dbReference type="NCBI Taxonomy" id="1483604"/>
    <lineage>
        <taxon>Bacteria</taxon>
        <taxon>Bacillati</taxon>
        <taxon>Actinomycetota</taxon>
        <taxon>Actinomycetes</taxon>
        <taxon>Pseudonocardiales</taxon>
        <taxon>Pseudonocardiaceae</taxon>
        <taxon>Kutzneria</taxon>
    </lineage>
</organism>
<keyword evidence="6" id="KW-0808">Transferase</keyword>
<evidence type="ECO:0000256" key="3">
    <source>
        <dbReference type="PROSITE-ProRule" id="PRU00221"/>
    </source>
</evidence>
<proteinExistence type="predicted"/>
<dbReference type="InterPro" id="IPR015943">
    <property type="entry name" value="WD40/YVTN_repeat-like_dom_sf"/>
</dbReference>
<keyword evidence="1 3" id="KW-0853">WD repeat</keyword>
<feature type="domain" description="Protein kinase" evidence="5">
    <location>
        <begin position="12"/>
        <end position="275"/>
    </location>
</feature>
<dbReference type="CDD" id="cd14014">
    <property type="entry name" value="STKc_PknB_like"/>
    <property type="match status" value="1"/>
</dbReference>
<feature type="repeat" description="TPR" evidence="4">
    <location>
        <begin position="292"/>
        <end position="325"/>
    </location>
</feature>
<comment type="caution">
    <text evidence="6">The sequence shown here is derived from an EMBL/GenBank/DDBJ whole genome shotgun (WGS) entry which is preliminary data.</text>
</comment>
<dbReference type="Gene3D" id="3.30.200.20">
    <property type="entry name" value="Phosphorylase Kinase, domain 1"/>
    <property type="match status" value="1"/>
</dbReference>
<evidence type="ECO:0000256" key="4">
    <source>
        <dbReference type="PROSITE-ProRule" id="PRU00339"/>
    </source>
</evidence>
<dbReference type="Proteomes" id="UP001589810">
    <property type="component" value="Unassembled WGS sequence"/>
</dbReference>
<dbReference type="SMART" id="SM00320">
    <property type="entry name" value="WD40"/>
    <property type="match status" value="9"/>
</dbReference>
<dbReference type="InterPro" id="IPR011047">
    <property type="entry name" value="Quinoprotein_ADH-like_sf"/>
</dbReference>
<dbReference type="SUPFAM" id="SSF50998">
    <property type="entry name" value="Quinoprotein alcohol dehydrogenase-like"/>
    <property type="match status" value="1"/>
</dbReference>
<dbReference type="InterPro" id="IPR000719">
    <property type="entry name" value="Prot_kinase_dom"/>
</dbReference>
<dbReference type="PROSITE" id="PS50082">
    <property type="entry name" value="WD_REPEATS_2"/>
    <property type="match status" value="1"/>
</dbReference>
<dbReference type="RefSeq" id="WP_379793854.1">
    <property type="nucleotide sequence ID" value="NZ_JBHLUD010000002.1"/>
</dbReference>
<reference evidence="6 7" key="1">
    <citation type="submission" date="2024-09" db="EMBL/GenBank/DDBJ databases">
        <authorList>
            <person name="Sun Q."/>
            <person name="Mori K."/>
        </authorList>
    </citation>
    <scope>NUCLEOTIDE SEQUENCE [LARGE SCALE GENOMIC DNA]</scope>
    <source>
        <strain evidence="6 7">TBRC 1432</strain>
    </source>
</reference>
<keyword evidence="2" id="KW-0677">Repeat</keyword>
<protein>
    <submittedName>
        <fullName evidence="6">Protein kinase</fullName>
    </submittedName>
</protein>
<dbReference type="SUPFAM" id="SSF48452">
    <property type="entry name" value="TPR-like"/>
    <property type="match status" value="1"/>
</dbReference>
<accession>A0ABV6MMB8</accession>
<keyword evidence="6" id="KW-0418">Kinase</keyword>
<dbReference type="Gene3D" id="1.10.510.10">
    <property type="entry name" value="Transferase(Phosphotransferase) domain 1"/>
    <property type="match status" value="1"/>
</dbReference>
<dbReference type="EMBL" id="JBHLUD010000002">
    <property type="protein sequence ID" value="MFC0541448.1"/>
    <property type="molecule type" value="Genomic_DNA"/>
</dbReference>
<dbReference type="PROSITE" id="PS50011">
    <property type="entry name" value="PROTEIN_KINASE_DOM"/>
    <property type="match status" value="1"/>
</dbReference>
<name>A0ABV6MMB8_9PSEU</name>
<dbReference type="PROSITE" id="PS00678">
    <property type="entry name" value="WD_REPEATS_1"/>
    <property type="match status" value="1"/>
</dbReference>
<dbReference type="PROSITE" id="PS50005">
    <property type="entry name" value="TPR"/>
    <property type="match status" value="1"/>
</dbReference>
<dbReference type="SUPFAM" id="SSF69322">
    <property type="entry name" value="Tricorn protease domain 2"/>
    <property type="match status" value="1"/>
</dbReference>
<keyword evidence="4" id="KW-0802">TPR repeat</keyword>
<evidence type="ECO:0000313" key="6">
    <source>
        <dbReference type="EMBL" id="MFC0541448.1"/>
    </source>
</evidence>
<dbReference type="SUPFAM" id="SSF50969">
    <property type="entry name" value="YVTN repeat-like/Quinoprotein amine dehydrogenase"/>
    <property type="match status" value="1"/>
</dbReference>
<evidence type="ECO:0000256" key="2">
    <source>
        <dbReference type="ARBA" id="ARBA00022737"/>
    </source>
</evidence>
<dbReference type="Gene3D" id="2.130.10.10">
    <property type="entry name" value="YVTN repeat-like/Quinoprotein amine dehydrogenase"/>
    <property type="match status" value="4"/>
</dbReference>
<dbReference type="InterPro" id="IPR011044">
    <property type="entry name" value="Quino_amine_DH_bsu"/>
</dbReference>
<evidence type="ECO:0000313" key="7">
    <source>
        <dbReference type="Proteomes" id="UP001589810"/>
    </source>
</evidence>
<dbReference type="GO" id="GO:0016301">
    <property type="term" value="F:kinase activity"/>
    <property type="evidence" value="ECO:0007669"/>
    <property type="project" value="UniProtKB-KW"/>
</dbReference>
<dbReference type="InterPro" id="IPR019775">
    <property type="entry name" value="WD40_repeat_CS"/>
</dbReference>
<dbReference type="InterPro" id="IPR011009">
    <property type="entry name" value="Kinase-like_dom_sf"/>
</dbReference>
<dbReference type="InterPro" id="IPR001680">
    <property type="entry name" value="WD40_rpt"/>
</dbReference>
<keyword evidence="7" id="KW-1185">Reference proteome</keyword>
<dbReference type="InterPro" id="IPR011990">
    <property type="entry name" value="TPR-like_helical_dom_sf"/>
</dbReference>
<dbReference type="PROSITE" id="PS00108">
    <property type="entry name" value="PROTEIN_KINASE_ST"/>
    <property type="match status" value="1"/>
</dbReference>
<dbReference type="PANTHER" id="PTHR19879">
    <property type="entry name" value="TRANSCRIPTION INITIATION FACTOR TFIID"/>
    <property type="match status" value="1"/>
</dbReference>
<dbReference type="InterPro" id="IPR019734">
    <property type="entry name" value="TPR_rpt"/>
</dbReference>
<sequence>MTWQPGETVLGLYEVKDVRSGGMGVVHRVRHLGWQVDLAVKTPRPEKVTTAEDRRHFEREAGTWVNLGLHPHTVNCVYVRTIDAAPRVFAEWVDGGSVADAVARGGLTPARILDLAVQIAWGLAHAHAAGLVHQDVKPANVMLDPDGTAKVTDFGLAKAIQPAEDAPAGVSFGGMTRPYRSPEQADAVAGQAGVRITAASDVWSWGVTVLEMFAGGWTTPYGEAADAALTMLLEEGLRLPSAVSLLLRACFADDPARRPTALDVAAHLIDIYPEVAGAAYPRSQPKAARLLADGLSNQALSMLDLGRVDEAEELFRGAITADPYHLPAVYNRGLHKWRTGVAMGEEVVSDVEAAWAADPSDSLGSLLLGLVQLERHEDEWAGTLLLKADQSSVDVQAALAVLEKRPPRVQIDLKRPDVTAIALSADGSQVLFGDKAGQLVLWTPAKGTGWRAQRTLTRRGDPVTAAALSADATVGVVLRGQAVELWDLRRGRQRRGPHAMCAIAVSADGRFYATGDVPGTVSVWSAENDLLIAGVAPGLGKVGAVALSPDGSRVLAAFLDSDDSSVRAWDVATRSLTTVLTGRRPELPRGWPNSSNVDFAALSADAGHAVVAWWRGPLVTWDAQRDVVLGEVPDRHSDINTVVLAGTTMVSNDVRPVRVWDAPTGRCLGTLSRGPDGTTGPAAISADARIAAFWTIESISIRSVPTADYRAPWCYARPRAVEDLISTDDTFRGRMDRVRELTERERFAEAAAVLRSVQEGPDFARNQDVREAWAALGPHGSRAKLLGGWPVFTFEGKVELIEPPVVALRSDGRYMATCRRSGEVDLWDFPNSERLLTFAPGEGGWAEEVRFAADGMMLLVRSFPGLIRQLDLSDGSRRIYPDDNGVLTAFAVTPSGHRILIGDEHGTLRQRELPSGRLLRELAADGLVDAVAMSRDGRRLAAVAMGLHVWGDQPAPTFVVPFQAGYAAPLFSPDGNTVFASLTESTAAWDVATGTLKYQVHGVSSPVERRLALSGDGRFGATPARHGLAVWSTDTGEVVRTLRMTSAIKAHALSADGTFAVTADADRRLQVWDLRTGDCLRTMASHEHDIIDLMLGDDGRWLLTTDSGTNVCGWELVWEYDIP</sequence>
<dbReference type="PANTHER" id="PTHR19879:SF9">
    <property type="entry name" value="TRANSCRIPTION INITIATION FACTOR TFIID SUBUNIT 5"/>
    <property type="match status" value="1"/>
</dbReference>
<dbReference type="SUPFAM" id="SSF56112">
    <property type="entry name" value="Protein kinase-like (PK-like)"/>
    <property type="match status" value="1"/>
</dbReference>
<dbReference type="Pfam" id="PF00400">
    <property type="entry name" value="WD40"/>
    <property type="match status" value="2"/>
</dbReference>
<dbReference type="InterPro" id="IPR008271">
    <property type="entry name" value="Ser/Thr_kinase_AS"/>
</dbReference>
<feature type="repeat" description="WD" evidence="3">
    <location>
        <begin position="1041"/>
        <end position="1082"/>
    </location>
</feature>
<dbReference type="SMART" id="SM00220">
    <property type="entry name" value="S_TKc"/>
    <property type="match status" value="1"/>
</dbReference>
<evidence type="ECO:0000256" key="1">
    <source>
        <dbReference type="ARBA" id="ARBA00022574"/>
    </source>
</evidence>
<evidence type="ECO:0000259" key="5">
    <source>
        <dbReference type="PROSITE" id="PS50011"/>
    </source>
</evidence>
<dbReference type="Pfam" id="PF00069">
    <property type="entry name" value="Pkinase"/>
    <property type="match status" value="1"/>
</dbReference>